<keyword evidence="1" id="KW-1133">Transmembrane helix</keyword>
<evidence type="ECO:0000256" key="1">
    <source>
        <dbReference type="SAM" id="Phobius"/>
    </source>
</evidence>
<protein>
    <submittedName>
        <fullName evidence="2">Uncharacterized protein</fullName>
    </submittedName>
</protein>
<proteinExistence type="predicted"/>
<sequence>MKKLNSISLLLFLSFGFIFITSFIHFNNSKNNLQNGKIYLSKGYGSLSTQNSSTAPYIEKVSSPTTPVIKGTHISCGTEISGICW</sequence>
<organism evidence="2">
    <name type="scientific">Leptospirillum sp. Group II '5-way CG'</name>
    <dbReference type="NCBI Taxonomy" id="419541"/>
    <lineage>
        <taxon>Bacteria</taxon>
        <taxon>Pseudomonadati</taxon>
        <taxon>Nitrospirota</taxon>
        <taxon>Nitrospiria</taxon>
        <taxon>Nitrospirales</taxon>
        <taxon>Nitrospiraceae</taxon>
        <taxon>Leptospirillum</taxon>
    </lineage>
</organism>
<reference evidence="2" key="2">
    <citation type="journal article" date="2008" name="PLoS Biol.">
        <title>Population genomic analysis of strain variation in Leptospirillum group II bacteria involved in acid mine drainage formation.</title>
        <authorList>
            <person name="Simmons S.L."/>
            <person name="Dibartolo G."/>
            <person name="Denef V.J."/>
            <person name="Goltsman D.S."/>
            <person name="Thelen M.P."/>
            <person name="Banfield J.F."/>
        </authorList>
    </citation>
    <scope>NUCLEOTIDE SEQUENCE [LARGE SCALE GENOMIC DNA]</scope>
</reference>
<gene>
    <name evidence="2" type="ORF">CGL2_10641019</name>
</gene>
<dbReference type="AlphaFoldDB" id="B6AKU9"/>
<evidence type="ECO:0000313" key="2">
    <source>
        <dbReference type="EMBL" id="EDZ40219.1"/>
    </source>
</evidence>
<accession>B6AKU9</accession>
<name>B6AKU9_9BACT</name>
<keyword evidence="1" id="KW-0472">Membrane</keyword>
<reference evidence="2" key="1">
    <citation type="journal article" date="2004" name="Nature">
        <title>Community structure and metabolism through reconstruction of microbial genomes from the environment.</title>
        <authorList>
            <person name="Tyson G.W."/>
            <person name="Chapman J."/>
            <person name="Hugenholtz P."/>
            <person name="Allen E.E."/>
            <person name="Ram R.J."/>
            <person name="Richardson P.M."/>
            <person name="Solovyev V.V."/>
            <person name="Rubin E.M."/>
            <person name="Rokhsar D.S."/>
            <person name="Banfield J.F."/>
        </authorList>
    </citation>
    <scope>NUCLEOTIDE SEQUENCE [LARGE SCALE GENOMIC DNA]</scope>
</reference>
<feature type="transmembrane region" description="Helical" evidence="1">
    <location>
        <begin position="7"/>
        <end position="26"/>
    </location>
</feature>
<keyword evidence="1" id="KW-0812">Transmembrane</keyword>
<dbReference type="EMBL" id="DS995259">
    <property type="protein sequence ID" value="EDZ40219.1"/>
    <property type="molecule type" value="Genomic_DNA"/>
</dbReference>